<name>A0A9Q0F1A4_9ROSI</name>
<protein>
    <submittedName>
        <fullName evidence="1">Uncharacterized protein</fullName>
    </submittedName>
</protein>
<dbReference type="Proteomes" id="UP001141552">
    <property type="component" value="Unassembled WGS sequence"/>
</dbReference>
<gene>
    <name evidence="1" type="ORF">Tsubulata_008936</name>
</gene>
<dbReference type="OrthoDB" id="764584at2759"/>
<keyword evidence="2" id="KW-1185">Reference proteome</keyword>
<dbReference type="AlphaFoldDB" id="A0A9Q0F1A4"/>
<sequence length="138" mass="15959">MELLPTPFYATWKRYWRRKGYQRLDGAVTSRRKVTRFGGTSSSPRRSWKIRVVPKLRLKNIASPLKIMRKLKNAYVEMMASLVGNVGALNYDTKAFGSRRVPKAKEVKFVYPGDAFESRLIYEISKTLIPSRELAPDM</sequence>
<dbReference type="EMBL" id="JAKUCV010007685">
    <property type="protein sequence ID" value="KAJ4822399.1"/>
    <property type="molecule type" value="Genomic_DNA"/>
</dbReference>
<comment type="caution">
    <text evidence="1">The sequence shown here is derived from an EMBL/GenBank/DDBJ whole genome shotgun (WGS) entry which is preliminary data.</text>
</comment>
<reference evidence="1" key="2">
    <citation type="journal article" date="2023" name="Plants (Basel)">
        <title>Annotation of the Turnera subulata (Passifloraceae) Draft Genome Reveals the S-Locus Evolved after the Divergence of Turneroideae from Passifloroideae in a Stepwise Manner.</title>
        <authorList>
            <person name="Henning P.M."/>
            <person name="Roalson E.H."/>
            <person name="Mir W."/>
            <person name="McCubbin A.G."/>
            <person name="Shore J.S."/>
        </authorList>
    </citation>
    <scope>NUCLEOTIDE SEQUENCE</scope>
    <source>
        <strain evidence="1">F60SS</strain>
    </source>
</reference>
<proteinExistence type="predicted"/>
<accession>A0A9Q0F1A4</accession>
<dbReference type="PANTHER" id="PTHR33702:SF16">
    <property type="match status" value="1"/>
</dbReference>
<evidence type="ECO:0000313" key="2">
    <source>
        <dbReference type="Proteomes" id="UP001141552"/>
    </source>
</evidence>
<dbReference type="PANTHER" id="PTHR33702">
    <property type="entry name" value="BNAA09G40010D PROTEIN"/>
    <property type="match status" value="1"/>
</dbReference>
<organism evidence="1 2">
    <name type="scientific">Turnera subulata</name>
    <dbReference type="NCBI Taxonomy" id="218843"/>
    <lineage>
        <taxon>Eukaryota</taxon>
        <taxon>Viridiplantae</taxon>
        <taxon>Streptophyta</taxon>
        <taxon>Embryophyta</taxon>
        <taxon>Tracheophyta</taxon>
        <taxon>Spermatophyta</taxon>
        <taxon>Magnoliopsida</taxon>
        <taxon>eudicotyledons</taxon>
        <taxon>Gunneridae</taxon>
        <taxon>Pentapetalae</taxon>
        <taxon>rosids</taxon>
        <taxon>fabids</taxon>
        <taxon>Malpighiales</taxon>
        <taxon>Passifloraceae</taxon>
        <taxon>Turnera</taxon>
    </lineage>
</organism>
<reference evidence="1" key="1">
    <citation type="submission" date="2022-02" db="EMBL/GenBank/DDBJ databases">
        <authorList>
            <person name="Henning P.M."/>
            <person name="McCubbin A.G."/>
            <person name="Shore J.S."/>
        </authorList>
    </citation>
    <scope>NUCLEOTIDE SEQUENCE</scope>
    <source>
        <strain evidence="1">F60SS</strain>
        <tissue evidence="1">Leaves</tissue>
    </source>
</reference>
<evidence type="ECO:0000313" key="1">
    <source>
        <dbReference type="EMBL" id="KAJ4822399.1"/>
    </source>
</evidence>